<proteinExistence type="predicted"/>
<dbReference type="InterPro" id="IPR052512">
    <property type="entry name" value="4CMD/NDH-1_regulator"/>
</dbReference>
<dbReference type="RefSeq" id="WP_071361802.1">
    <property type="nucleotide sequence ID" value="NZ_JRYB01000001.1"/>
</dbReference>
<dbReference type="InterPro" id="IPR029032">
    <property type="entry name" value="AhpD-like"/>
</dbReference>
<evidence type="ECO:0000259" key="2">
    <source>
        <dbReference type="Pfam" id="PF02627"/>
    </source>
</evidence>
<feature type="chain" id="PRO_5010342324" evidence="1">
    <location>
        <begin position="25"/>
        <end position="256"/>
    </location>
</feature>
<accession>A0A1S2NE17</accession>
<dbReference type="Pfam" id="PF02627">
    <property type="entry name" value="CMD"/>
    <property type="match status" value="2"/>
</dbReference>
<keyword evidence="1" id="KW-0732">Signal</keyword>
<dbReference type="InterPro" id="IPR003779">
    <property type="entry name" value="CMD-like"/>
</dbReference>
<organism evidence="3 4">
    <name type="scientific">Massilia timonae</name>
    <dbReference type="NCBI Taxonomy" id="47229"/>
    <lineage>
        <taxon>Bacteria</taxon>
        <taxon>Pseudomonadati</taxon>
        <taxon>Pseudomonadota</taxon>
        <taxon>Betaproteobacteria</taxon>
        <taxon>Burkholderiales</taxon>
        <taxon>Oxalobacteraceae</taxon>
        <taxon>Telluria group</taxon>
        <taxon>Massilia</taxon>
    </lineage>
</organism>
<comment type="caution">
    <text evidence="3">The sequence shown here is derived from an EMBL/GenBank/DDBJ whole genome shotgun (WGS) entry which is preliminary data.</text>
</comment>
<feature type="signal peptide" evidence="1">
    <location>
        <begin position="1"/>
        <end position="24"/>
    </location>
</feature>
<dbReference type="PANTHER" id="PTHR33570:SF9">
    <property type="entry name" value="BLL4600 PROTEIN"/>
    <property type="match status" value="1"/>
</dbReference>
<dbReference type="GO" id="GO:0051920">
    <property type="term" value="F:peroxiredoxin activity"/>
    <property type="evidence" value="ECO:0007669"/>
    <property type="project" value="InterPro"/>
</dbReference>
<evidence type="ECO:0000313" key="4">
    <source>
        <dbReference type="Proteomes" id="UP000180246"/>
    </source>
</evidence>
<feature type="domain" description="Carboxymuconolactone decarboxylase-like" evidence="2">
    <location>
        <begin position="163"/>
        <end position="247"/>
    </location>
</feature>
<dbReference type="Proteomes" id="UP000180246">
    <property type="component" value="Unassembled WGS sequence"/>
</dbReference>
<evidence type="ECO:0000256" key="1">
    <source>
        <dbReference type="SAM" id="SignalP"/>
    </source>
</evidence>
<dbReference type="AlphaFoldDB" id="A0A1S2NE17"/>
<dbReference type="Gene3D" id="1.20.1290.10">
    <property type="entry name" value="AhpD-like"/>
    <property type="match status" value="1"/>
</dbReference>
<dbReference type="EMBL" id="JRYB01000001">
    <property type="protein sequence ID" value="OIJ43275.1"/>
    <property type="molecule type" value="Genomic_DNA"/>
</dbReference>
<gene>
    <name evidence="3" type="ORF">LO55_2673</name>
</gene>
<dbReference type="SUPFAM" id="SSF69118">
    <property type="entry name" value="AhpD-like"/>
    <property type="match status" value="1"/>
</dbReference>
<sequence>MMIQASGKSMIAALAALSSAAALAAAPAIKKEAPMNTPVLEHYTQGTLDGVWKRPGLSMRDRSIVTVAVLIARDQAASLPHYLNLALDSGVKPAELDEIVAHLAFYTGWGNAVAADQAIAGVYARRRIKTSDTSAQAARLELDEAAERQRATTVANNFGAVSPGVVQYTTDALFRDLWLRPGLAPRDRSLVTVGALVASGQVAQVTFHLNRAMDNGLTRDEAGEALTQLAFYAGWPNVFSAMPVFKEVFASRAKKD</sequence>
<protein>
    <submittedName>
        <fullName evidence="3">Carboxymuconolactone decarboxylase family protein</fullName>
    </submittedName>
</protein>
<dbReference type="PANTHER" id="PTHR33570">
    <property type="entry name" value="4-CARBOXYMUCONOLACTONE DECARBOXYLASE FAMILY PROTEIN"/>
    <property type="match status" value="1"/>
</dbReference>
<reference evidence="3 4" key="1">
    <citation type="submission" date="2014-10" db="EMBL/GenBank/DDBJ databases">
        <authorList>
            <person name="Seo M.-J."/>
            <person name="Seok Y.J."/>
            <person name="Cha I.-T."/>
        </authorList>
    </citation>
    <scope>NUCLEOTIDE SEQUENCE [LARGE SCALE GENOMIC DNA]</scope>
    <source>
        <strain evidence="3 4">NEU</strain>
    </source>
</reference>
<evidence type="ECO:0000313" key="3">
    <source>
        <dbReference type="EMBL" id="OIJ43275.1"/>
    </source>
</evidence>
<feature type="domain" description="Carboxymuconolactone decarboxylase-like" evidence="2">
    <location>
        <begin position="42"/>
        <end position="118"/>
    </location>
</feature>
<name>A0A1S2NE17_9BURK</name>